<keyword evidence="4" id="KW-1185">Reference proteome</keyword>
<gene>
    <name evidence="3" type="ORF">BO70DRAFT_398983</name>
</gene>
<dbReference type="PROSITE" id="PS50935">
    <property type="entry name" value="SSB"/>
    <property type="match status" value="1"/>
</dbReference>
<dbReference type="Proteomes" id="UP000247233">
    <property type="component" value="Unassembled WGS sequence"/>
</dbReference>
<sequence>MSAFLSALRPGLRASSGAARSFSSSTPCSVARMTITGRIASEPELRATASGSEVVKYTVATNTGSKDNRQSSFFRVTSFSSGSQRDVILNMGKGTLVYFEGDASMRQFENAEGVKTTTLNLVQRHIEILKRPYRPENTLENQSESEPTN</sequence>
<dbReference type="OrthoDB" id="1078367at2759"/>
<name>A0A317VLW6_9EURO</name>
<dbReference type="EMBL" id="MSFL01000025">
    <property type="protein sequence ID" value="PWY72900.1"/>
    <property type="molecule type" value="Genomic_DNA"/>
</dbReference>
<dbReference type="GO" id="GO:0003697">
    <property type="term" value="F:single-stranded DNA binding"/>
    <property type="evidence" value="ECO:0007669"/>
    <property type="project" value="InterPro"/>
</dbReference>
<evidence type="ECO:0000313" key="4">
    <source>
        <dbReference type="Proteomes" id="UP000247233"/>
    </source>
</evidence>
<comment type="caution">
    <text evidence="3">The sequence shown here is derived from an EMBL/GenBank/DDBJ whole genome shotgun (WGS) entry which is preliminary data.</text>
</comment>
<reference evidence="3 4" key="1">
    <citation type="submission" date="2016-12" db="EMBL/GenBank/DDBJ databases">
        <title>The genomes of Aspergillus section Nigri reveals drivers in fungal speciation.</title>
        <authorList>
            <consortium name="DOE Joint Genome Institute"/>
            <person name="Vesth T.C."/>
            <person name="Nybo J."/>
            <person name="Theobald S."/>
            <person name="Brandl J."/>
            <person name="Frisvad J.C."/>
            <person name="Nielsen K.F."/>
            <person name="Lyhne E.K."/>
            <person name="Kogle M.E."/>
            <person name="Kuo A."/>
            <person name="Riley R."/>
            <person name="Clum A."/>
            <person name="Nolan M."/>
            <person name="Lipzen A."/>
            <person name="Salamov A."/>
            <person name="Henrissat B."/>
            <person name="Wiebenga A."/>
            <person name="De Vries R.P."/>
            <person name="Grigoriev I.V."/>
            <person name="Mortensen U.H."/>
            <person name="Andersen M.R."/>
            <person name="Baker S.E."/>
        </authorList>
    </citation>
    <scope>NUCLEOTIDE SEQUENCE [LARGE SCALE GENOMIC DNA]</scope>
    <source>
        <strain evidence="3 4">CBS 117.55</strain>
    </source>
</reference>
<dbReference type="RefSeq" id="XP_025396554.1">
    <property type="nucleotide sequence ID" value="XM_025546828.1"/>
</dbReference>
<dbReference type="Pfam" id="PF00436">
    <property type="entry name" value="SSB"/>
    <property type="match status" value="1"/>
</dbReference>
<evidence type="ECO:0000256" key="1">
    <source>
        <dbReference type="ARBA" id="ARBA00023125"/>
    </source>
</evidence>
<dbReference type="VEuPathDB" id="FungiDB:BO70DRAFT_398983"/>
<evidence type="ECO:0000313" key="3">
    <source>
        <dbReference type="EMBL" id="PWY72900.1"/>
    </source>
</evidence>
<dbReference type="InterPro" id="IPR012340">
    <property type="entry name" value="NA-bd_OB-fold"/>
</dbReference>
<dbReference type="CDD" id="cd04496">
    <property type="entry name" value="SSB_OBF"/>
    <property type="match status" value="1"/>
</dbReference>
<dbReference type="AlphaFoldDB" id="A0A317VLW6"/>
<accession>A0A317VLW6</accession>
<dbReference type="GeneID" id="37069065"/>
<dbReference type="SUPFAM" id="SSF50249">
    <property type="entry name" value="Nucleic acid-binding proteins"/>
    <property type="match status" value="1"/>
</dbReference>
<evidence type="ECO:0000256" key="2">
    <source>
        <dbReference type="PROSITE-ProRule" id="PRU00252"/>
    </source>
</evidence>
<dbReference type="Gene3D" id="2.40.50.140">
    <property type="entry name" value="Nucleic acid-binding proteins"/>
    <property type="match status" value="1"/>
</dbReference>
<protein>
    <submittedName>
        <fullName evidence="3">SsDNA binding protein</fullName>
    </submittedName>
</protein>
<organism evidence="3 4">
    <name type="scientific">Aspergillus heteromorphus CBS 117.55</name>
    <dbReference type="NCBI Taxonomy" id="1448321"/>
    <lineage>
        <taxon>Eukaryota</taxon>
        <taxon>Fungi</taxon>
        <taxon>Dikarya</taxon>
        <taxon>Ascomycota</taxon>
        <taxon>Pezizomycotina</taxon>
        <taxon>Eurotiomycetes</taxon>
        <taxon>Eurotiomycetidae</taxon>
        <taxon>Eurotiales</taxon>
        <taxon>Aspergillaceae</taxon>
        <taxon>Aspergillus</taxon>
        <taxon>Aspergillus subgen. Circumdati</taxon>
    </lineage>
</organism>
<dbReference type="InterPro" id="IPR000424">
    <property type="entry name" value="Primosome_PriB/ssb"/>
</dbReference>
<proteinExistence type="predicted"/>
<dbReference type="STRING" id="1448321.A0A317VLW6"/>
<keyword evidence="1 2" id="KW-0238">DNA-binding</keyword>